<reference evidence="1 2" key="1">
    <citation type="journal article" date="2020" name="Phytopathology">
        <title>Genome Sequence Resources of Colletotrichum truncatum, C. plurivorum, C. musicola, and C. sojae: Four Species Pathogenic to Soybean (Glycine max).</title>
        <authorList>
            <person name="Rogerio F."/>
            <person name="Boufleur T.R."/>
            <person name="Ciampi-Guillardi M."/>
            <person name="Sukno S.A."/>
            <person name="Thon M.R."/>
            <person name="Massola Junior N.S."/>
            <person name="Baroncelli R."/>
        </authorList>
    </citation>
    <scope>NUCLEOTIDE SEQUENCE [LARGE SCALE GENOMIC DNA]</scope>
    <source>
        <strain evidence="1 2">CMES1059</strain>
    </source>
</reference>
<keyword evidence="1" id="KW-0808">Transferase</keyword>
<protein>
    <submittedName>
        <fullName evidence="1">TAM domain methyltransferase</fullName>
    </submittedName>
</protein>
<evidence type="ECO:0000313" key="1">
    <source>
        <dbReference type="EMBL" id="KAL0930719.1"/>
    </source>
</evidence>
<keyword evidence="1" id="KW-0489">Methyltransferase</keyword>
<name>A0ACC3YFU9_COLTU</name>
<proteinExistence type="predicted"/>
<accession>A0ACC3YFU9</accession>
<dbReference type="EMBL" id="VUJX02000011">
    <property type="protein sequence ID" value="KAL0930719.1"/>
    <property type="molecule type" value="Genomic_DNA"/>
</dbReference>
<organism evidence="1 2">
    <name type="scientific">Colletotrichum truncatum</name>
    <name type="common">Anthracnose fungus</name>
    <name type="synonym">Colletotrichum capsici</name>
    <dbReference type="NCBI Taxonomy" id="5467"/>
    <lineage>
        <taxon>Eukaryota</taxon>
        <taxon>Fungi</taxon>
        <taxon>Dikarya</taxon>
        <taxon>Ascomycota</taxon>
        <taxon>Pezizomycotina</taxon>
        <taxon>Sordariomycetes</taxon>
        <taxon>Hypocreomycetidae</taxon>
        <taxon>Glomerellales</taxon>
        <taxon>Glomerellaceae</taxon>
        <taxon>Colletotrichum</taxon>
        <taxon>Colletotrichum truncatum species complex</taxon>
    </lineage>
</organism>
<comment type="caution">
    <text evidence="1">The sequence shown here is derived from an EMBL/GenBank/DDBJ whole genome shotgun (WGS) entry which is preliminary data.</text>
</comment>
<evidence type="ECO:0000313" key="2">
    <source>
        <dbReference type="Proteomes" id="UP000805649"/>
    </source>
</evidence>
<sequence length="324" mass="36691">MQEPQTDDGASSIGGDVGYIKLLRHNLQLIRKKSFDSTLASLRSSIVDYRIENGRTYHRMSDGNLVHHLWTLTWDGEICLSPKKKTANRVLDVGTGTGIWALDYGENVLGVDLSAIQPGYIPPNCSFEIDDIEKEWTWSTPFDFVFIRSMVGSFSDWQDIIDKAYDNLEPGGYIEMQDMAFPLQCNDDTMKNDWKPLKWTNLLVEATDKLGRSVTVPSTFKQMLEAAGFVDVQERREIWPFNPWPKDAKLRELGTWCQASALSGLEAASLGPFTRVLDWSAVETNVFCAEVRKDHFKIGVHAYYDVYGVYGRKPEKEATETPVA</sequence>
<keyword evidence="2" id="KW-1185">Reference proteome</keyword>
<gene>
    <name evidence="1" type="ORF">CTRU02_214794</name>
</gene>
<dbReference type="Proteomes" id="UP000805649">
    <property type="component" value="Unassembled WGS sequence"/>
</dbReference>